<evidence type="ECO:0000259" key="10">
    <source>
        <dbReference type="PROSITE" id="PS50011"/>
    </source>
</evidence>
<reference evidence="11" key="1">
    <citation type="submission" date="2021-01" db="EMBL/GenBank/DDBJ databases">
        <authorList>
            <person name="Eckstrom K.M.E."/>
        </authorList>
    </citation>
    <scope>NUCLEOTIDE SEQUENCE</scope>
    <source>
        <strain evidence="11">UVCC 0001</strain>
    </source>
</reference>
<name>A0AAD9IM93_PROWI</name>
<keyword evidence="6" id="KW-0067">ATP-binding</keyword>
<feature type="region of interest" description="Disordered" evidence="9">
    <location>
        <begin position="506"/>
        <end position="541"/>
    </location>
</feature>
<dbReference type="Proteomes" id="UP001255856">
    <property type="component" value="Unassembled WGS sequence"/>
</dbReference>
<feature type="region of interest" description="Disordered" evidence="9">
    <location>
        <begin position="368"/>
        <end position="466"/>
    </location>
</feature>
<protein>
    <recommendedName>
        <fullName evidence="1">non-specific serine/threonine protein kinase</fullName>
        <ecNumber evidence="1">2.7.11.1</ecNumber>
    </recommendedName>
</protein>
<keyword evidence="5" id="KW-0418">Kinase</keyword>
<feature type="compositionally biased region" description="Low complexity" evidence="9">
    <location>
        <begin position="451"/>
        <end position="460"/>
    </location>
</feature>
<dbReference type="PROSITE" id="PS00108">
    <property type="entry name" value="PROTEIN_KINASE_ST"/>
    <property type="match status" value="1"/>
</dbReference>
<dbReference type="PROSITE" id="PS50011">
    <property type="entry name" value="PROTEIN_KINASE_DOM"/>
    <property type="match status" value="1"/>
</dbReference>
<evidence type="ECO:0000256" key="7">
    <source>
        <dbReference type="ARBA" id="ARBA00047899"/>
    </source>
</evidence>
<dbReference type="FunFam" id="3.30.200.20:FF:000042">
    <property type="entry name" value="Aurora kinase A"/>
    <property type="match status" value="1"/>
</dbReference>
<dbReference type="InterPro" id="IPR011009">
    <property type="entry name" value="Kinase-like_dom_sf"/>
</dbReference>
<organism evidence="11 12">
    <name type="scientific">Prototheca wickerhamii</name>
    <dbReference type="NCBI Taxonomy" id="3111"/>
    <lineage>
        <taxon>Eukaryota</taxon>
        <taxon>Viridiplantae</taxon>
        <taxon>Chlorophyta</taxon>
        <taxon>core chlorophytes</taxon>
        <taxon>Trebouxiophyceae</taxon>
        <taxon>Chlorellales</taxon>
        <taxon>Chlorellaceae</taxon>
        <taxon>Prototheca</taxon>
    </lineage>
</organism>
<keyword evidence="2" id="KW-0723">Serine/threonine-protein kinase</keyword>
<keyword evidence="4" id="KW-0547">Nucleotide-binding</keyword>
<dbReference type="Pfam" id="PF00069">
    <property type="entry name" value="Pkinase"/>
    <property type="match status" value="2"/>
</dbReference>
<keyword evidence="3" id="KW-0808">Transferase</keyword>
<accession>A0AAD9IM93</accession>
<feature type="compositionally biased region" description="Low complexity" evidence="9">
    <location>
        <begin position="1083"/>
        <end position="1093"/>
    </location>
</feature>
<feature type="compositionally biased region" description="Low complexity" evidence="9">
    <location>
        <begin position="1169"/>
        <end position="1181"/>
    </location>
</feature>
<evidence type="ECO:0000256" key="8">
    <source>
        <dbReference type="ARBA" id="ARBA00048679"/>
    </source>
</evidence>
<feature type="region of interest" description="Disordered" evidence="9">
    <location>
        <begin position="260"/>
        <end position="287"/>
    </location>
</feature>
<dbReference type="EMBL" id="JASFZW010000003">
    <property type="protein sequence ID" value="KAK2079205.1"/>
    <property type="molecule type" value="Genomic_DNA"/>
</dbReference>
<dbReference type="GO" id="GO:0005524">
    <property type="term" value="F:ATP binding"/>
    <property type="evidence" value="ECO:0007669"/>
    <property type="project" value="UniProtKB-KW"/>
</dbReference>
<dbReference type="CDD" id="cd05579">
    <property type="entry name" value="STKc_MAST_like"/>
    <property type="match status" value="1"/>
</dbReference>
<feature type="domain" description="Protein kinase" evidence="10">
    <location>
        <begin position="690"/>
        <end position="1040"/>
    </location>
</feature>
<evidence type="ECO:0000256" key="1">
    <source>
        <dbReference type="ARBA" id="ARBA00012513"/>
    </source>
</evidence>
<dbReference type="InterPro" id="IPR058783">
    <property type="entry name" value="IREH1/IRE-like_N"/>
</dbReference>
<evidence type="ECO:0000313" key="12">
    <source>
        <dbReference type="Proteomes" id="UP001255856"/>
    </source>
</evidence>
<feature type="region of interest" description="Disordered" evidence="9">
    <location>
        <begin position="316"/>
        <end position="337"/>
    </location>
</feature>
<evidence type="ECO:0000256" key="5">
    <source>
        <dbReference type="ARBA" id="ARBA00022777"/>
    </source>
</evidence>
<feature type="compositionally biased region" description="Low complexity" evidence="9">
    <location>
        <begin position="397"/>
        <end position="407"/>
    </location>
</feature>
<proteinExistence type="predicted"/>
<dbReference type="AlphaFoldDB" id="A0AAD9IM93"/>
<dbReference type="Gene3D" id="1.10.510.10">
    <property type="entry name" value="Transferase(Phosphotransferase) domain 1"/>
    <property type="match status" value="1"/>
</dbReference>
<comment type="caution">
    <text evidence="11">The sequence shown here is derived from an EMBL/GenBank/DDBJ whole genome shotgun (WGS) entry which is preliminary data.</text>
</comment>
<dbReference type="PANTHER" id="PTHR24356:SF1">
    <property type="entry name" value="SERINE_THREONINE-PROTEIN KINASE GREATWALL"/>
    <property type="match status" value="1"/>
</dbReference>
<dbReference type="InterPro" id="IPR050236">
    <property type="entry name" value="Ser_Thr_kinase_AGC"/>
</dbReference>
<comment type="catalytic activity">
    <reaction evidence="7">
        <text>L-threonyl-[protein] + ATP = O-phospho-L-threonyl-[protein] + ADP + H(+)</text>
        <dbReference type="Rhea" id="RHEA:46608"/>
        <dbReference type="Rhea" id="RHEA-COMP:11060"/>
        <dbReference type="Rhea" id="RHEA-COMP:11605"/>
        <dbReference type="ChEBI" id="CHEBI:15378"/>
        <dbReference type="ChEBI" id="CHEBI:30013"/>
        <dbReference type="ChEBI" id="CHEBI:30616"/>
        <dbReference type="ChEBI" id="CHEBI:61977"/>
        <dbReference type="ChEBI" id="CHEBI:456216"/>
        <dbReference type="EC" id="2.7.11.1"/>
    </reaction>
</comment>
<sequence length="1225" mass="127684">MVPVYASAHCLIGRLVGTPCTPFAASLVQEAGPRKLGFATDVRDSSPGAPSPFTVGKKRLNRTFYAARAQVRRDLGVFLDEARNVAPTSPGSDGEAPGPSHLGALVALAERCRDEDPELFRASIQATVDELGELRSRVTDPGERALATRLLFILTRCSRLVLTEDGRSSSGWTPGTVGLRARAGFPRTVAHPARSRRVRVRPLGALQGAHGSGGGSPQPSFTAQRPSALHRAATLPALAASPGRRPPLEPGAAPLRTGLAHRAASEDSGGERSPSPQTSPRAATAVGRRVQIGRAVAAPLGRSVVTALEAQMDEAARVGEEEGPGDEEASRSGGLSPLLSSLLDRGLTTPLARLSSGLGALGRIGLDQGGARSAKTAPRAASRSASGWRRRRRRRASAAAESAGDFASDARRRSADAATPRPRTAPEPSEGLPAALRTLERRPRSMPGSPLAARAALRRATSGADEADRGALLAASSSGALSTAERRALETDPALAPLVAEIGTLSDERDLRGDATPSRGSSPTSTPKRASLAAEEAEAWTPPEALEELASLARMAASLQPDGSAGPWRRCEELVSATRALARESYLLAPSVRREVALAARRVLSLAERKAGELRGLRRGGSEDEEDEEPEAEEEEGGAARARREDASASGVRLGLVALCAARGARARARASPRGRARDPSAAPSSIEDYEVLKPISRGAFGRVYLSRRRGGAELFAIKVMRKADLIRKNMVESARNERNILAATRNPFVVRFHTSFTSRDNLYLVMEYAPGGDLFSLLRALGCLDEDIARPTVLALEYCHAQGIIHRDLKPDNLLIAADGHIKLADFGLSCFGVIDRTDPAPPHPRALSALSGSGSFSSDLGVEAEAAEGAFGEARHEPRAGEPPLPPGLAEALAQRRRLSEPAPGPAGNAHVVAAQEDSGRAVGTPDYLAPELLLGTGHGTEVDWWSLGAILYEMVVGSPPFAAASPEAIFQNVLDGIVRWPPPDSDDEADAGAGAEAPPTLHPSAECRDLVQRLLTLEPTRRLGRRGAGEIKLHPWFAGVDWSSLAGRRATFVPAMESDTDTSYFSSRPVSQMSLSLDVAPSDPASPAAPGGRGRGRAASSSFSAGGARRPTPLDLGPSDTAAWVAASPSGPIEPPSRGSSCSAGAPGPLSLDRRASSGTAGGPAGAMLRAALGAAALQRSPDGRGSASPSVLAVDSAQPSDVDSPRPDFPVTPSTAVGCVA</sequence>
<evidence type="ECO:0000256" key="3">
    <source>
        <dbReference type="ARBA" id="ARBA00022679"/>
    </source>
</evidence>
<evidence type="ECO:0000256" key="4">
    <source>
        <dbReference type="ARBA" id="ARBA00022741"/>
    </source>
</evidence>
<dbReference type="Gene3D" id="3.30.200.20">
    <property type="entry name" value="Phosphorylase Kinase, domain 1"/>
    <property type="match status" value="1"/>
</dbReference>
<evidence type="ECO:0000256" key="6">
    <source>
        <dbReference type="ARBA" id="ARBA00022840"/>
    </source>
</evidence>
<feature type="compositionally biased region" description="Low complexity" evidence="9">
    <location>
        <begin position="368"/>
        <end position="387"/>
    </location>
</feature>
<feature type="region of interest" description="Disordered" evidence="9">
    <location>
        <begin position="615"/>
        <end position="646"/>
    </location>
</feature>
<gene>
    <name evidence="11" type="ORF">QBZ16_002896</name>
</gene>
<feature type="compositionally biased region" description="Low complexity" evidence="9">
    <location>
        <begin position="1100"/>
        <end position="1114"/>
    </location>
</feature>
<keyword evidence="12" id="KW-1185">Reference proteome</keyword>
<dbReference type="InterPro" id="IPR000719">
    <property type="entry name" value="Prot_kinase_dom"/>
</dbReference>
<dbReference type="PANTHER" id="PTHR24356">
    <property type="entry name" value="SERINE/THREONINE-PROTEIN KINASE"/>
    <property type="match status" value="1"/>
</dbReference>
<dbReference type="InterPro" id="IPR008271">
    <property type="entry name" value="Ser/Thr_kinase_AS"/>
</dbReference>
<evidence type="ECO:0000256" key="2">
    <source>
        <dbReference type="ARBA" id="ARBA00022527"/>
    </source>
</evidence>
<feature type="region of interest" description="Disordered" evidence="9">
    <location>
        <begin position="205"/>
        <end position="227"/>
    </location>
</feature>
<dbReference type="GO" id="GO:0035556">
    <property type="term" value="P:intracellular signal transduction"/>
    <property type="evidence" value="ECO:0007669"/>
    <property type="project" value="TreeGrafter"/>
</dbReference>
<feature type="region of interest" description="Disordered" evidence="9">
    <location>
        <begin position="1078"/>
        <end position="1225"/>
    </location>
</feature>
<dbReference type="SMART" id="SM00220">
    <property type="entry name" value="S_TKc"/>
    <property type="match status" value="1"/>
</dbReference>
<dbReference type="GO" id="GO:0004674">
    <property type="term" value="F:protein serine/threonine kinase activity"/>
    <property type="evidence" value="ECO:0007669"/>
    <property type="project" value="UniProtKB-KW"/>
</dbReference>
<dbReference type="Pfam" id="PF26031">
    <property type="entry name" value="IREH1"/>
    <property type="match status" value="1"/>
</dbReference>
<evidence type="ECO:0000313" key="11">
    <source>
        <dbReference type="EMBL" id="KAK2079205.1"/>
    </source>
</evidence>
<feature type="compositionally biased region" description="Low complexity" evidence="9">
    <location>
        <begin position="516"/>
        <end position="527"/>
    </location>
</feature>
<feature type="region of interest" description="Disordered" evidence="9">
    <location>
        <begin position="983"/>
        <end position="1006"/>
    </location>
</feature>
<comment type="catalytic activity">
    <reaction evidence="8">
        <text>L-seryl-[protein] + ATP = O-phospho-L-seryl-[protein] + ADP + H(+)</text>
        <dbReference type="Rhea" id="RHEA:17989"/>
        <dbReference type="Rhea" id="RHEA-COMP:9863"/>
        <dbReference type="Rhea" id="RHEA-COMP:11604"/>
        <dbReference type="ChEBI" id="CHEBI:15378"/>
        <dbReference type="ChEBI" id="CHEBI:29999"/>
        <dbReference type="ChEBI" id="CHEBI:30616"/>
        <dbReference type="ChEBI" id="CHEBI:83421"/>
        <dbReference type="ChEBI" id="CHEBI:456216"/>
        <dbReference type="EC" id="2.7.11.1"/>
    </reaction>
</comment>
<dbReference type="EC" id="2.7.11.1" evidence="1"/>
<evidence type="ECO:0000256" key="9">
    <source>
        <dbReference type="SAM" id="MobiDB-lite"/>
    </source>
</evidence>
<dbReference type="SUPFAM" id="SSF56112">
    <property type="entry name" value="Protein kinase-like (PK-like)"/>
    <property type="match status" value="1"/>
</dbReference>
<feature type="compositionally biased region" description="Acidic residues" evidence="9">
    <location>
        <begin position="623"/>
        <end position="637"/>
    </location>
</feature>